<dbReference type="InterPro" id="IPR003029">
    <property type="entry name" value="S1_domain"/>
</dbReference>
<reference evidence="7 8" key="1">
    <citation type="submission" date="2021-01" db="EMBL/GenBank/DDBJ databases">
        <title>Entomomonas sp. F2A isolated from a house cricket (Acheta domesticus).</title>
        <authorList>
            <person name="Spergser J."/>
            <person name="Busse H.-J."/>
        </authorList>
    </citation>
    <scope>NUCLEOTIDE SEQUENCE [LARGE SCALE GENOMIC DNA]</scope>
    <source>
        <strain evidence="7 8">F2A</strain>
    </source>
</reference>
<dbReference type="EMBL" id="CP067393">
    <property type="protein sequence ID" value="QQP86237.1"/>
    <property type="molecule type" value="Genomic_DNA"/>
</dbReference>
<keyword evidence="2" id="KW-0479">Metal-binding</keyword>
<dbReference type="InterPro" id="IPR019307">
    <property type="entry name" value="RNA-bd_AU-1/RNase_E/G"/>
</dbReference>
<evidence type="ECO:0000259" key="6">
    <source>
        <dbReference type="PROSITE" id="PS50126"/>
    </source>
</evidence>
<dbReference type="SMART" id="SM00316">
    <property type="entry name" value="S1"/>
    <property type="match status" value="1"/>
</dbReference>
<dbReference type="Pfam" id="PF10150">
    <property type="entry name" value="RNase_E_G"/>
    <property type="match status" value="1"/>
</dbReference>
<sequence>MSTEIFINVTPMETRVAFVENSILQEVYMERTLKRGIVGNIYKGQVIRVLPGMQAAFVDIGLDKAAFIHVAELTNREIDQPQEEDITKLLKEGQHLLVQVTKDPIGTKGARLTTQLSLPSHYLVYMPQTEHIGISLRIEDELERERLKQLVTECIKEESQIEGGFIIRTAAEGITKAELLTDIRYLNKLWSQVKSNIVKAQASSLIYEDLPLNLRIVRDFMNPTIHRVYIDSQETFQKAEQFLQEFLPELSDRLKLYMNDPPLFDIYGIEQELQKAIERKVSLKSGGYLVIDNTEAMTTIDVNTGGFVGHKNLEETIFKTNLEAATAIARQLRLRNLGGIIIIDFIDMEIEEHRDQVLQTLQKELEKDHSKTNVLGFTELGLVQMTRKRTRENLEQTLCEPCFQCHGKGTLKTSETVCYEIFREIMRIARAYPTNRYLILANQKIVDRLLDEESNNVADLETLIGKTISFQVENLYTQDQYDVVPQ</sequence>
<dbReference type="SUPFAM" id="SSF50249">
    <property type="entry name" value="Nucleic acid-binding proteins"/>
    <property type="match status" value="1"/>
</dbReference>
<gene>
    <name evidence="7" type="primary">rng</name>
    <name evidence="7" type="ORF">JHT90_03060</name>
</gene>
<dbReference type="GO" id="GO:0003723">
    <property type="term" value="F:RNA binding"/>
    <property type="evidence" value="ECO:0007669"/>
    <property type="project" value="UniProtKB-KW"/>
</dbReference>
<dbReference type="Proteomes" id="UP000595278">
    <property type="component" value="Chromosome"/>
</dbReference>
<keyword evidence="8" id="KW-1185">Reference proteome</keyword>
<protein>
    <submittedName>
        <fullName evidence="7">Ribonuclease G</fullName>
        <ecNumber evidence="7">3.1.26.-</ecNumber>
    </submittedName>
</protein>
<comment type="cofactor">
    <cofactor evidence="1">
        <name>Mg(2+)</name>
        <dbReference type="ChEBI" id="CHEBI:18420"/>
    </cofactor>
</comment>
<evidence type="ECO:0000256" key="3">
    <source>
        <dbReference type="ARBA" id="ARBA00022801"/>
    </source>
</evidence>
<evidence type="ECO:0000256" key="5">
    <source>
        <dbReference type="ARBA" id="ARBA00022884"/>
    </source>
</evidence>
<keyword evidence="4" id="KW-0460">Magnesium</keyword>
<dbReference type="InterPro" id="IPR012340">
    <property type="entry name" value="NA-bd_OB-fold"/>
</dbReference>
<feature type="domain" description="S1 motif" evidence="6">
    <location>
        <begin position="39"/>
        <end position="115"/>
    </location>
</feature>
<dbReference type="KEGG" id="eaz:JHT90_03060"/>
<dbReference type="NCBIfam" id="NF008689">
    <property type="entry name" value="PRK11712.1"/>
    <property type="match status" value="1"/>
</dbReference>
<keyword evidence="3 7" id="KW-0378">Hydrolase</keyword>
<dbReference type="GO" id="GO:0004540">
    <property type="term" value="F:RNA nuclease activity"/>
    <property type="evidence" value="ECO:0007669"/>
    <property type="project" value="InterPro"/>
</dbReference>
<dbReference type="Gene3D" id="3.40.1260.20">
    <property type="entry name" value="Ribonuclease E, catalytic domain"/>
    <property type="match status" value="1"/>
</dbReference>
<dbReference type="PROSITE" id="PS50126">
    <property type="entry name" value="S1"/>
    <property type="match status" value="1"/>
</dbReference>
<dbReference type="CDD" id="cd04453">
    <property type="entry name" value="S1_RNase_E"/>
    <property type="match status" value="1"/>
</dbReference>
<dbReference type="PANTHER" id="PTHR30001">
    <property type="entry name" value="RIBONUCLEASE"/>
    <property type="match status" value="1"/>
</dbReference>
<dbReference type="EC" id="3.1.26.-" evidence="7"/>
<dbReference type="NCBIfam" id="TIGR00757">
    <property type="entry name" value="RNaseEG"/>
    <property type="match status" value="1"/>
</dbReference>
<dbReference type="GO" id="GO:0005737">
    <property type="term" value="C:cytoplasm"/>
    <property type="evidence" value="ECO:0007669"/>
    <property type="project" value="TreeGrafter"/>
</dbReference>
<proteinExistence type="predicted"/>
<dbReference type="GO" id="GO:0046872">
    <property type="term" value="F:metal ion binding"/>
    <property type="evidence" value="ECO:0007669"/>
    <property type="project" value="UniProtKB-KW"/>
</dbReference>
<dbReference type="PANTHER" id="PTHR30001:SF0">
    <property type="entry name" value="RIBONUCLEASE G"/>
    <property type="match status" value="1"/>
</dbReference>
<dbReference type="GO" id="GO:0006364">
    <property type="term" value="P:rRNA processing"/>
    <property type="evidence" value="ECO:0007669"/>
    <property type="project" value="TreeGrafter"/>
</dbReference>
<evidence type="ECO:0000256" key="4">
    <source>
        <dbReference type="ARBA" id="ARBA00022842"/>
    </source>
</evidence>
<accession>A0A974NH26</accession>
<keyword evidence="5" id="KW-0694">RNA-binding</keyword>
<dbReference type="AlphaFoldDB" id="A0A974NH26"/>
<name>A0A974NH26_9GAMM</name>
<dbReference type="Gene3D" id="2.40.50.140">
    <property type="entry name" value="Nucleic acid-binding proteins"/>
    <property type="match status" value="1"/>
</dbReference>
<dbReference type="Pfam" id="PF00575">
    <property type="entry name" value="S1"/>
    <property type="match status" value="1"/>
</dbReference>
<evidence type="ECO:0000313" key="7">
    <source>
        <dbReference type="EMBL" id="QQP86237.1"/>
    </source>
</evidence>
<dbReference type="GO" id="GO:0016787">
    <property type="term" value="F:hydrolase activity"/>
    <property type="evidence" value="ECO:0007669"/>
    <property type="project" value="UniProtKB-KW"/>
</dbReference>
<dbReference type="InterPro" id="IPR004659">
    <property type="entry name" value="RNase_E/G"/>
</dbReference>
<evidence type="ECO:0000256" key="1">
    <source>
        <dbReference type="ARBA" id="ARBA00001946"/>
    </source>
</evidence>
<dbReference type="RefSeq" id="WP_201093949.1">
    <property type="nucleotide sequence ID" value="NZ_CP067393.1"/>
</dbReference>
<organism evidence="7 8">
    <name type="scientific">Entomomonas asaccharolytica</name>
    <dbReference type="NCBI Taxonomy" id="2785331"/>
    <lineage>
        <taxon>Bacteria</taxon>
        <taxon>Pseudomonadati</taxon>
        <taxon>Pseudomonadota</taxon>
        <taxon>Gammaproteobacteria</taxon>
        <taxon>Pseudomonadales</taxon>
        <taxon>Pseudomonadaceae</taxon>
        <taxon>Entomomonas</taxon>
    </lineage>
</organism>
<evidence type="ECO:0000313" key="8">
    <source>
        <dbReference type="Proteomes" id="UP000595278"/>
    </source>
</evidence>
<evidence type="ECO:0000256" key="2">
    <source>
        <dbReference type="ARBA" id="ARBA00022723"/>
    </source>
</evidence>